<accession>A0A5M8FRA7</accession>
<gene>
    <name evidence="1" type="ORF">F2Q65_09245</name>
</gene>
<dbReference type="OrthoDB" id="56552at135613"/>
<organism evidence="1 2">
    <name type="scientific">Thiohalocapsa marina</name>
    <dbReference type="NCBI Taxonomy" id="424902"/>
    <lineage>
        <taxon>Bacteria</taxon>
        <taxon>Pseudomonadati</taxon>
        <taxon>Pseudomonadota</taxon>
        <taxon>Gammaproteobacteria</taxon>
        <taxon>Chromatiales</taxon>
        <taxon>Chromatiaceae</taxon>
        <taxon>Thiohalocapsa</taxon>
    </lineage>
</organism>
<protein>
    <submittedName>
        <fullName evidence="1">Uncharacterized protein</fullName>
    </submittedName>
</protein>
<dbReference type="RefSeq" id="WP_150092663.1">
    <property type="nucleotide sequence ID" value="NZ_VWXX01000011.1"/>
</dbReference>
<comment type="caution">
    <text evidence="1">The sequence shown here is derived from an EMBL/GenBank/DDBJ whole genome shotgun (WGS) entry which is preliminary data.</text>
</comment>
<keyword evidence="2" id="KW-1185">Reference proteome</keyword>
<proteinExistence type="predicted"/>
<dbReference type="AlphaFoldDB" id="A0A5M8FRA7"/>
<name>A0A5M8FRA7_9GAMM</name>
<reference evidence="1 2" key="1">
    <citation type="submission" date="2019-09" db="EMBL/GenBank/DDBJ databases">
        <title>Whole-genome sequence of the purple sulfur bacterium Thiohalocapsa marina DSM 19078.</title>
        <authorList>
            <person name="Kyndt J.A."/>
            <person name="Meyer T.E."/>
        </authorList>
    </citation>
    <scope>NUCLEOTIDE SEQUENCE [LARGE SCALE GENOMIC DNA]</scope>
    <source>
        <strain evidence="1 2">DSM 19078</strain>
    </source>
</reference>
<evidence type="ECO:0000313" key="1">
    <source>
        <dbReference type="EMBL" id="KAA6185275.1"/>
    </source>
</evidence>
<dbReference type="EMBL" id="VWXX01000011">
    <property type="protein sequence ID" value="KAA6185275.1"/>
    <property type="molecule type" value="Genomic_DNA"/>
</dbReference>
<evidence type="ECO:0000313" key="2">
    <source>
        <dbReference type="Proteomes" id="UP000322981"/>
    </source>
</evidence>
<dbReference type="Proteomes" id="UP000322981">
    <property type="component" value="Unassembled WGS sequence"/>
</dbReference>
<sequence>MPGALTGIPAFVWVLMLALLLLVACARSDDPTRPRPDKVYADGFVTPIESVTIEADGGSIVGSYDAWLRLRPTGGLEARLETEYQPTDCAPAEAYFQRKLALVGLSVGTGRLSCRKYTNTRLPFENGRWLLENETDGRVYYRIWKTR</sequence>